<dbReference type="AlphaFoldDB" id="A0A840HY99"/>
<sequence>MKARLAIASFGAFSLCSCASVTVSLPGLGGGEVADAAPVQERIALTEALAALDASVPPEPTANEALGLIVFGGHDRARKAAAEAYLQGVTAPDPLPAVFADIDEALRRARAVAEAGQAAATALVPVMDDVALLEDAIGDVRRCATLYTDALGLIRDKQDEAVRLSKTEIRAVKDAFTDAARDISASADRVAARLSDVPERLALPSMGTASAGF</sequence>
<reference evidence="2 3" key="1">
    <citation type="submission" date="2020-08" db="EMBL/GenBank/DDBJ databases">
        <title>Genomic Encyclopedia of Type Strains, Phase IV (KMG-IV): sequencing the most valuable type-strain genomes for metagenomic binning, comparative biology and taxonomic classification.</title>
        <authorList>
            <person name="Goeker M."/>
        </authorList>
    </citation>
    <scope>NUCLEOTIDE SEQUENCE [LARGE SCALE GENOMIC DNA]</scope>
    <source>
        <strain evidence="2 3">DSM 102850</strain>
    </source>
</reference>
<name>A0A840HY99_9PROT</name>
<evidence type="ECO:0000313" key="3">
    <source>
        <dbReference type="Proteomes" id="UP000563524"/>
    </source>
</evidence>
<accession>A0A840HY99</accession>
<evidence type="ECO:0000313" key="2">
    <source>
        <dbReference type="EMBL" id="MBB4657549.1"/>
    </source>
</evidence>
<proteinExistence type="predicted"/>
<evidence type="ECO:0000256" key="1">
    <source>
        <dbReference type="SAM" id="SignalP"/>
    </source>
</evidence>
<comment type="caution">
    <text evidence="2">The sequence shown here is derived from an EMBL/GenBank/DDBJ whole genome shotgun (WGS) entry which is preliminary data.</text>
</comment>
<keyword evidence="1" id="KW-0732">Signal</keyword>
<feature type="chain" id="PRO_5033060735" description="Lipoprotein" evidence="1">
    <location>
        <begin position="20"/>
        <end position="213"/>
    </location>
</feature>
<protein>
    <recommendedName>
        <fullName evidence="4">Lipoprotein</fullName>
    </recommendedName>
</protein>
<keyword evidence="3" id="KW-1185">Reference proteome</keyword>
<dbReference type="EMBL" id="JACHOB010000001">
    <property type="protein sequence ID" value="MBB4657549.1"/>
    <property type="molecule type" value="Genomic_DNA"/>
</dbReference>
<organism evidence="2 3">
    <name type="scientific">Parvularcula dongshanensis</name>
    <dbReference type="NCBI Taxonomy" id="1173995"/>
    <lineage>
        <taxon>Bacteria</taxon>
        <taxon>Pseudomonadati</taxon>
        <taxon>Pseudomonadota</taxon>
        <taxon>Alphaproteobacteria</taxon>
        <taxon>Parvularculales</taxon>
        <taxon>Parvularculaceae</taxon>
        <taxon>Parvularcula</taxon>
    </lineage>
</organism>
<feature type="signal peptide" evidence="1">
    <location>
        <begin position="1"/>
        <end position="19"/>
    </location>
</feature>
<evidence type="ECO:0008006" key="4">
    <source>
        <dbReference type="Google" id="ProtNLM"/>
    </source>
</evidence>
<dbReference type="PROSITE" id="PS51257">
    <property type="entry name" value="PROKAR_LIPOPROTEIN"/>
    <property type="match status" value="1"/>
</dbReference>
<dbReference type="Proteomes" id="UP000563524">
    <property type="component" value="Unassembled WGS sequence"/>
</dbReference>
<dbReference type="RefSeq" id="WP_183814738.1">
    <property type="nucleotide sequence ID" value="NZ_JACHOB010000001.1"/>
</dbReference>
<gene>
    <name evidence="2" type="ORF">GGQ59_000049</name>
</gene>